<dbReference type="AlphaFoldDB" id="A0AAP7FRF7"/>
<protein>
    <submittedName>
        <fullName evidence="1">Uncharacterized protein</fullName>
    </submittedName>
</protein>
<accession>A0AAP7FRF7</accession>
<organism evidence="1 2">
    <name type="scientific">Pseudomonas monteilii</name>
    <dbReference type="NCBI Taxonomy" id="76759"/>
    <lineage>
        <taxon>Bacteria</taxon>
        <taxon>Pseudomonadati</taxon>
        <taxon>Pseudomonadota</taxon>
        <taxon>Gammaproteobacteria</taxon>
        <taxon>Pseudomonadales</taxon>
        <taxon>Pseudomonadaceae</taxon>
        <taxon>Pseudomonas</taxon>
    </lineage>
</organism>
<dbReference type="Proteomes" id="UP000077242">
    <property type="component" value="Unassembled WGS sequence"/>
</dbReference>
<dbReference type="EMBL" id="LSTU01000010">
    <property type="protein sequence ID" value="OAH56442.1"/>
    <property type="molecule type" value="Genomic_DNA"/>
</dbReference>
<evidence type="ECO:0000313" key="2">
    <source>
        <dbReference type="Proteomes" id="UP000077242"/>
    </source>
</evidence>
<reference evidence="2" key="1">
    <citation type="submission" date="2016-02" db="EMBL/GenBank/DDBJ databases">
        <title>Dietzia cinnamea strain CD11_5 genome sequencing and assembly.</title>
        <authorList>
            <person name="Kaur G."/>
            <person name="Nair G.R."/>
            <person name="Mayilraj S."/>
        </authorList>
    </citation>
    <scope>NUCLEOTIDE SEQUENCE [LARGE SCALE GENOMIC DNA]</scope>
    <source>
        <strain evidence="2">CD10_2</strain>
    </source>
</reference>
<name>A0AAP7FRF7_9PSED</name>
<comment type="caution">
    <text evidence="1">The sequence shown here is derived from an EMBL/GenBank/DDBJ whole genome shotgun (WGS) entry which is preliminary data.</text>
</comment>
<proteinExistence type="predicted"/>
<gene>
    <name evidence="1" type="ORF">AYJ70_08810</name>
</gene>
<evidence type="ECO:0000313" key="1">
    <source>
        <dbReference type="EMBL" id="OAH56442.1"/>
    </source>
</evidence>
<sequence>MDNGQEYACTPAGSEHIAMNLSLQLEMLDERGYALIPGVLEPLTRSTTAALRTARPILKKRISQ</sequence>